<proteinExistence type="inferred from homology"/>
<evidence type="ECO:0000313" key="8">
    <source>
        <dbReference type="Proteomes" id="UP001165083"/>
    </source>
</evidence>
<evidence type="ECO:0000256" key="5">
    <source>
        <dbReference type="RuleBase" id="RU367124"/>
    </source>
</evidence>
<comment type="similarity">
    <text evidence="2 5">Belongs to the RxLR effector family.</text>
</comment>
<evidence type="ECO:0000256" key="1">
    <source>
        <dbReference type="ARBA" id="ARBA00004613"/>
    </source>
</evidence>
<feature type="signal peptide" evidence="5">
    <location>
        <begin position="1"/>
        <end position="23"/>
    </location>
</feature>
<evidence type="ECO:0000313" key="7">
    <source>
        <dbReference type="EMBL" id="GMF23310.1"/>
    </source>
</evidence>
<evidence type="ECO:0000256" key="2">
    <source>
        <dbReference type="ARBA" id="ARBA00010400"/>
    </source>
</evidence>
<feature type="compositionally biased region" description="Acidic residues" evidence="6">
    <location>
        <begin position="71"/>
        <end position="84"/>
    </location>
</feature>
<sequence>MRLAFVLVTTTAATFFLLASGNASSTAVAAADSEQAPHSTMGLREQIDAANAFHGQKRFLRSHKMLKLENDDDTDSLDEADNDHEDASGKTLRHQALDNLP</sequence>
<name>A0A9W6WYZ4_9STRA</name>
<keyword evidence="3 5" id="KW-0964">Secreted</keyword>
<dbReference type="InterPro" id="IPR031825">
    <property type="entry name" value="RXLR"/>
</dbReference>
<keyword evidence="8" id="KW-1185">Reference proteome</keyword>
<evidence type="ECO:0000256" key="6">
    <source>
        <dbReference type="SAM" id="MobiDB-lite"/>
    </source>
</evidence>
<dbReference type="AlphaFoldDB" id="A0A9W6WYZ4"/>
<reference evidence="7" key="1">
    <citation type="submission" date="2023-04" db="EMBL/GenBank/DDBJ databases">
        <title>Phytophthora lilii NBRC 32176.</title>
        <authorList>
            <person name="Ichikawa N."/>
            <person name="Sato H."/>
            <person name="Tonouchi N."/>
        </authorList>
    </citation>
    <scope>NUCLEOTIDE SEQUENCE</scope>
    <source>
        <strain evidence="7">NBRC 32176</strain>
    </source>
</reference>
<gene>
    <name evidence="7" type="ORF">Plil01_000939900</name>
</gene>
<dbReference type="GO" id="GO:0005576">
    <property type="term" value="C:extracellular region"/>
    <property type="evidence" value="ECO:0007669"/>
    <property type="project" value="UniProtKB-SubCell"/>
</dbReference>
<evidence type="ECO:0000256" key="4">
    <source>
        <dbReference type="ARBA" id="ARBA00022729"/>
    </source>
</evidence>
<organism evidence="7 8">
    <name type="scientific">Phytophthora lilii</name>
    <dbReference type="NCBI Taxonomy" id="2077276"/>
    <lineage>
        <taxon>Eukaryota</taxon>
        <taxon>Sar</taxon>
        <taxon>Stramenopiles</taxon>
        <taxon>Oomycota</taxon>
        <taxon>Peronosporomycetes</taxon>
        <taxon>Peronosporales</taxon>
        <taxon>Peronosporaceae</taxon>
        <taxon>Phytophthora</taxon>
    </lineage>
</organism>
<comment type="caution">
    <text evidence="7">The sequence shown here is derived from an EMBL/GenBank/DDBJ whole genome shotgun (WGS) entry which is preliminary data.</text>
</comment>
<evidence type="ECO:0000256" key="3">
    <source>
        <dbReference type="ARBA" id="ARBA00022525"/>
    </source>
</evidence>
<dbReference type="EMBL" id="BSXW01000470">
    <property type="protein sequence ID" value="GMF23310.1"/>
    <property type="molecule type" value="Genomic_DNA"/>
</dbReference>
<comment type="domain">
    <text evidence="5">The RxLR-dEER motif acts to carry the protein into the host cell cytoplasm through binding to cell surface phosphatidylinositol-3-phosphate.</text>
</comment>
<accession>A0A9W6WYZ4</accession>
<dbReference type="Pfam" id="PF16810">
    <property type="entry name" value="RXLR"/>
    <property type="match status" value="1"/>
</dbReference>
<keyword evidence="4 5" id="KW-0732">Signal</keyword>
<feature type="chain" id="PRO_5041021069" description="RxLR effector protein" evidence="5">
    <location>
        <begin position="24"/>
        <end position="101"/>
    </location>
</feature>
<dbReference type="Proteomes" id="UP001165083">
    <property type="component" value="Unassembled WGS sequence"/>
</dbReference>
<comment type="function">
    <text evidence="5">Effector that suppresses plant defense responses during pathogen infection.</text>
</comment>
<feature type="region of interest" description="Disordered" evidence="6">
    <location>
        <begin position="71"/>
        <end position="101"/>
    </location>
</feature>
<protein>
    <recommendedName>
        <fullName evidence="5">RxLR effector protein</fullName>
    </recommendedName>
</protein>
<comment type="subcellular location">
    <subcellularLocation>
        <location evidence="1 5">Secreted</location>
    </subcellularLocation>
</comment>